<gene>
    <name evidence="1" type="ORF">SCHCODRAFT_109490</name>
</gene>
<feature type="non-terminal residue" evidence="1">
    <location>
        <position position="521"/>
    </location>
</feature>
<evidence type="ECO:0000313" key="2">
    <source>
        <dbReference type="Proteomes" id="UP000007431"/>
    </source>
</evidence>
<dbReference type="InterPro" id="IPR032675">
    <property type="entry name" value="LRR_dom_sf"/>
</dbReference>
<name>D8Q6Q9_SCHCM</name>
<dbReference type="HOGENOM" id="CLU_018544_13_1_1"/>
<keyword evidence="2" id="KW-1185">Reference proteome</keyword>
<dbReference type="EMBL" id="GL377307">
    <property type="protein sequence ID" value="EFI95897.1"/>
    <property type="molecule type" value="Genomic_DNA"/>
</dbReference>
<sequence length="521" mass="58339">MYCDQQNRDAGARMPYILTRLSPDQSSTVDMDTQCSEIIVLLQRASCLASIELQRAGFVPTPGEREVIQGISIRLSNELARLALGDHPSPSLEALRERVTSQLNVNRSIAAPVRRLPSELLSEIFLVLDTTTSRAEMIAKTIAPVCVLWRTTAYSTPRLWSSISSLSTRHSASYDYARHAALAGDLPLHIWASDKSAGDILSQLRPYAARWETLFLAATCQLVESQPTLDFPMLRKVEFWPSRPSTSDTLHFLANARRLETLKIMLLPMIGYIMEWLPLNVPAFPNLTSLELEIYYMDSVDPGVRTIVSALHSVRRTLSFLSVKFQSGTFAEYDMHKRLEIADMPSLRRLVLSDDAPCVVLEHIRAPALEEIVYRLGSDFFRGSISHLRSALLCAPARVKQLSICLSYPSLGPDELVRCLKLLPDLEELSVDDALGERPPMLITEGFLRRMTCAEDERPLVPKLTKLTLNMACGGDDWKSIDHGLKSMLESRRAPRNFASVEVVALKDVRIFFGGKENTPI</sequence>
<dbReference type="InParanoid" id="D8Q6Q9"/>
<dbReference type="AlphaFoldDB" id="D8Q6Q9"/>
<accession>D8Q6Q9</accession>
<dbReference type="Gene3D" id="3.80.10.10">
    <property type="entry name" value="Ribonuclease Inhibitor"/>
    <property type="match status" value="1"/>
</dbReference>
<dbReference type="Proteomes" id="UP000007431">
    <property type="component" value="Unassembled WGS sequence"/>
</dbReference>
<evidence type="ECO:0000313" key="1">
    <source>
        <dbReference type="EMBL" id="EFI95897.1"/>
    </source>
</evidence>
<reference evidence="1 2" key="1">
    <citation type="journal article" date="2010" name="Nat. Biotechnol.">
        <title>Genome sequence of the model mushroom Schizophyllum commune.</title>
        <authorList>
            <person name="Ohm R.A."/>
            <person name="de Jong J.F."/>
            <person name="Lugones L.G."/>
            <person name="Aerts A."/>
            <person name="Kothe E."/>
            <person name="Stajich J.E."/>
            <person name="de Vries R.P."/>
            <person name="Record E."/>
            <person name="Levasseur A."/>
            <person name="Baker S.E."/>
            <person name="Bartholomew K.A."/>
            <person name="Coutinho P.M."/>
            <person name="Erdmann S."/>
            <person name="Fowler T.J."/>
            <person name="Gathman A.C."/>
            <person name="Lombard V."/>
            <person name="Henrissat B."/>
            <person name="Knabe N."/>
            <person name="Kuees U."/>
            <person name="Lilly W.W."/>
            <person name="Lindquist E."/>
            <person name="Lucas S."/>
            <person name="Magnuson J.K."/>
            <person name="Piumi F."/>
            <person name="Raudaskoski M."/>
            <person name="Salamov A."/>
            <person name="Schmutz J."/>
            <person name="Schwarze F.W.M.R."/>
            <person name="vanKuyk P.A."/>
            <person name="Horton J.S."/>
            <person name="Grigoriev I.V."/>
            <person name="Woesten H.A.B."/>
        </authorList>
    </citation>
    <scope>NUCLEOTIDE SEQUENCE [LARGE SCALE GENOMIC DNA]</scope>
    <source>
        <strain evidence="2">H4-8 / FGSC 9210</strain>
    </source>
</reference>
<dbReference type="VEuPathDB" id="FungiDB:SCHCODRAFT_02581995"/>
<dbReference type="Gene3D" id="1.20.1280.50">
    <property type="match status" value="1"/>
</dbReference>
<proteinExistence type="predicted"/>
<protein>
    <submittedName>
        <fullName evidence="1">Uncharacterized protein</fullName>
    </submittedName>
</protein>
<dbReference type="OMA" id="MARATFF"/>
<organism evidence="2">
    <name type="scientific">Schizophyllum commune (strain H4-8 / FGSC 9210)</name>
    <name type="common">Split gill fungus</name>
    <dbReference type="NCBI Taxonomy" id="578458"/>
    <lineage>
        <taxon>Eukaryota</taxon>
        <taxon>Fungi</taxon>
        <taxon>Dikarya</taxon>
        <taxon>Basidiomycota</taxon>
        <taxon>Agaricomycotina</taxon>
        <taxon>Agaricomycetes</taxon>
        <taxon>Agaricomycetidae</taxon>
        <taxon>Agaricales</taxon>
        <taxon>Schizophyllaceae</taxon>
        <taxon>Schizophyllum</taxon>
    </lineage>
</organism>